<dbReference type="Proteomes" id="UP000735302">
    <property type="component" value="Unassembled WGS sequence"/>
</dbReference>
<dbReference type="Gene3D" id="2.10.22.10">
    <property type="entry name" value="Antistasin, domain 1"/>
    <property type="match status" value="2"/>
</dbReference>
<feature type="chain" id="PRO_5043405396" evidence="3">
    <location>
        <begin position="22"/>
        <end position="171"/>
    </location>
</feature>
<dbReference type="EMBL" id="BLXT01002372">
    <property type="protein sequence ID" value="GFN93864.1"/>
    <property type="molecule type" value="Genomic_DNA"/>
</dbReference>
<evidence type="ECO:0000313" key="6">
    <source>
        <dbReference type="Proteomes" id="UP000735302"/>
    </source>
</evidence>
<feature type="domain" description="Antistasin-like" evidence="4">
    <location>
        <begin position="135"/>
        <end position="163"/>
    </location>
</feature>
<dbReference type="Pfam" id="PF02822">
    <property type="entry name" value="Antistasin"/>
    <property type="match status" value="1"/>
</dbReference>
<keyword evidence="3" id="KW-0732">Signal</keyword>
<keyword evidence="1" id="KW-0646">Protease inhibitor</keyword>
<accession>A0AAV3ZH23</accession>
<reference evidence="5 6" key="1">
    <citation type="journal article" date="2021" name="Elife">
        <title>Chloroplast acquisition without the gene transfer in kleptoplastic sea slugs, Plakobranchus ocellatus.</title>
        <authorList>
            <person name="Maeda T."/>
            <person name="Takahashi S."/>
            <person name="Yoshida T."/>
            <person name="Shimamura S."/>
            <person name="Takaki Y."/>
            <person name="Nagai Y."/>
            <person name="Toyoda A."/>
            <person name="Suzuki Y."/>
            <person name="Arimoto A."/>
            <person name="Ishii H."/>
            <person name="Satoh N."/>
            <person name="Nishiyama T."/>
            <person name="Hasebe M."/>
            <person name="Maruyama T."/>
            <person name="Minagawa J."/>
            <person name="Obokata J."/>
            <person name="Shigenobu S."/>
        </authorList>
    </citation>
    <scope>NUCLEOTIDE SEQUENCE [LARGE SCALE GENOMIC DNA]</scope>
</reference>
<comment type="caution">
    <text evidence="5">The sequence shown here is derived from an EMBL/GenBank/DDBJ whole genome shotgun (WGS) entry which is preliminary data.</text>
</comment>
<protein>
    <submittedName>
        <fullName evidence="5">Cysteine-rich motor neuron 1 protein</fullName>
    </submittedName>
</protein>
<proteinExistence type="predicted"/>
<gene>
    <name evidence="5" type="ORF">PoB_002037000</name>
</gene>
<dbReference type="AlphaFoldDB" id="A0AAV3ZH23"/>
<dbReference type="SUPFAM" id="SSF57262">
    <property type="entry name" value="Leech antihemostatic proteins"/>
    <property type="match status" value="1"/>
</dbReference>
<evidence type="ECO:0000256" key="2">
    <source>
        <dbReference type="ARBA" id="ARBA00022900"/>
    </source>
</evidence>
<dbReference type="InterPro" id="IPR011061">
    <property type="entry name" value="Hirudin/antistatin"/>
</dbReference>
<name>A0AAV3ZH23_9GAST</name>
<dbReference type="PROSITE" id="PS51252">
    <property type="entry name" value="ANTISTASIN"/>
    <property type="match status" value="1"/>
</dbReference>
<keyword evidence="2" id="KW-0722">Serine protease inhibitor</keyword>
<dbReference type="GO" id="GO:0004867">
    <property type="term" value="F:serine-type endopeptidase inhibitor activity"/>
    <property type="evidence" value="ECO:0007669"/>
    <property type="project" value="UniProtKB-KW"/>
</dbReference>
<dbReference type="InterPro" id="IPR004094">
    <property type="entry name" value="Antistasin-like"/>
</dbReference>
<evidence type="ECO:0000259" key="4">
    <source>
        <dbReference type="PROSITE" id="PS51252"/>
    </source>
</evidence>
<evidence type="ECO:0000256" key="3">
    <source>
        <dbReference type="SAM" id="SignalP"/>
    </source>
</evidence>
<keyword evidence="6" id="KW-1185">Reference proteome</keyword>
<evidence type="ECO:0000256" key="1">
    <source>
        <dbReference type="ARBA" id="ARBA00022690"/>
    </source>
</evidence>
<organism evidence="5 6">
    <name type="scientific">Plakobranchus ocellatus</name>
    <dbReference type="NCBI Taxonomy" id="259542"/>
    <lineage>
        <taxon>Eukaryota</taxon>
        <taxon>Metazoa</taxon>
        <taxon>Spiralia</taxon>
        <taxon>Lophotrochozoa</taxon>
        <taxon>Mollusca</taxon>
        <taxon>Gastropoda</taxon>
        <taxon>Heterobranchia</taxon>
        <taxon>Euthyneura</taxon>
        <taxon>Panpulmonata</taxon>
        <taxon>Sacoglossa</taxon>
        <taxon>Placobranchoidea</taxon>
        <taxon>Plakobranchidae</taxon>
        <taxon>Plakobranchus</taxon>
    </lineage>
</organism>
<feature type="signal peptide" evidence="3">
    <location>
        <begin position="1"/>
        <end position="21"/>
    </location>
</feature>
<sequence length="171" mass="19104">MAFYNICFIVVLMGAFAYAQSRIPDLIIDKVTCDLACKPGQFLHWEECRCIDIDDFTLKPKVTVSTTEKPGPTCRPIRCPLTFVPCSQYFLDENGCRTCRCKCIDLRLQCPSHCKYGTQWTSDKNGCKICACAPRPKICPPVCAIYCPYGNEVDSDGCPTCTCRSGDGLPW</sequence>
<evidence type="ECO:0000313" key="5">
    <source>
        <dbReference type="EMBL" id="GFN93864.1"/>
    </source>
</evidence>